<feature type="domain" description="Aminotransferase class I/classII large" evidence="4">
    <location>
        <begin position="21"/>
        <end position="365"/>
    </location>
</feature>
<sequence length="375" mass="42716">MILMHGGNLRRAQELYGLDSFIDLSANINPFGPPSGVWTSLQKAMADIVNYPDPESLALRKTLSRRLGQPLEWIMAGNGAGELIFTILQALKPQKVVIPIPTFSEYERAARAVGSEIEYIPLGPEGWARFGRRDGVKENPDYEQDNDQLWRKLLKGCELLFLCSPHNPTGSVLETETFERILRLTKEIGCKILFDESFFDFLPDEYRKSSRDYLAANEHLLVLYSLTKFFSLPGLRLGAVFAHPSLLAACERYRDPWSVNVLAQQAGIAALEDLKYPEDVRNKLEESRLYFYREFESSNFMNLRLWPASVNFALIEVLNRKPGDLIEHLGRSGILVRDCASFEGLPGNFIRVAIKDIPVMQRLIEGLRNFVWEQD</sequence>
<comment type="similarity">
    <text evidence="3">Belongs to the class-I pyridoxal-phosphate-dependent aminotransferase family.</text>
</comment>
<keyword evidence="6" id="KW-1185">Reference proteome</keyword>
<dbReference type="Proteomes" id="UP000005104">
    <property type="component" value="Chromosome"/>
</dbReference>
<dbReference type="AlphaFoldDB" id="H5Y436"/>
<evidence type="ECO:0000313" key="6">
    <source>
        <dbReference type="Proteomes" id="UP000005104"/>
    </source>
</evidence>
<dbReference type="eggNOG" id="COG0079">
    <property type="taxonomic scope" value="Bacteria"/>
</dbReference>
<dbReference type="Pfam" id="PF00155">
    <property type="entry name" value="Aminotran_1_2"/>
    <property type="match status" value="1"/>
</dbReference>
<keyword evidence="3 5" id="KW-0032">Aminotransferase</keyword>
<evidence type="ECO:0000256" key="2">
    <source>
        <dbReference type="ARBA" id="ARBA00022898"/>
    </source>
</evidence>
<keyword evidence="2" id="KW-0663">Pyridoxal phosphate</keyword>
<dbReference type="PANTHER" id="PTHR42885">
    <property type="entry name" value="HISTIDINOL-PHOSPHATE AMINOTRANSFERASE-RELATED"/>
    <property type="match status" value="1"/>
</dbReference>
<comment type="cofactor">
    <cofactor evidence="1 3">
        <name>pyridoxal 5'-phosphate</name>
        <dbReference type="ChEBI" id="CHEBI:597326"/>
    </cofactor>
</comment>
<dbReference type="Gene3D" id="3.40.640.10">
    <property type="entry name" value="Type I PLP-dependent aspartate aminotransferase-like (Major domain)"/>
    <property type="match status" value="1"/>
</dbReference>
<protein>
    <recommendedName>
        <fullName evidence="3">Aminotransferase</fullName>
        <ecNumber evidence="3">2.6.1.-</ecNumber>
    </recommendedName>
</protein>
<evidence type="ECO:0000256" key="3">
    <source>
        <dbReference type="RuleBase" id="RU000481"/>
    </source>
</evidence>
<dbReference type="Gene3D" id="3.90.1150.10">
    <property type="entry name" value="Aspartate Aminotransferase, domain 1"/>
    <property type="match status" value="1"/>
</dbReference>
<dbReference type="InterPro" id="IPR015424">
    <property type="entry name" value="PyrdxlP-dep_Trfase"/>
</dbReference>
<dbReference type="CDD" id="cd00609">
    <property type="entry name" value="AAT_like"/>
    <property type="match status" value="1"/>
</dbReference>
<dbReference type="GO" id="GO:0008483">
    <property type="term" value="F:transaminase activity"/>
    <property type="evidence" value="ECO:0007669"/>
    <property type="project" value="UniProtKB-KW"/>
</dbReference>
<dbReference type="InterPro" id="IPR004838">
    <property type="entry name" value="NHTrfase_class1_PyrdxlP-BS"/>
</dbReference>
<proteinExistence type="inferred from homology"/>
<dbReference type="EC" id="2.6.1.-" evidence="3"/>
<dbReference type="PROSITE" id="PS00105">
    <property type="entry name" value="AA_TRANSFER_CLASS_1"/>
    <property type="match status" value="1"/>
</dbReference>
<gene>
    <name evidence="5" type="ORF">DesyoDRAFT_2651</name>
</gene>
<dbReference type="EMBL" id="CM001441">
    <property type="protein sequence ID" value="EHQ89717.1"/>
    <property type="molecule type" value="Genomic_DNA"/>
</dbReference>
<evidence type="ECO:0000313" key="5">
    <source>
        <dbReference type="EMBL" id="EHQ89717.1"/>
    </source>
</evidence>
<dbReference type="STRING" id="768710.DesyoDRAFT_2651"/>
<dbReference type="PANTHER" id="PTHR42885:SF1">
    <property type="entry name" value="THREONINE-PHOSPHATE DECARBOXYLASE"/>
    <property type="match status" value="1"/>
</dbReference>
<name>H5Y436_9FIRM</name>
<dbReference type="SUPFAM" id="SSF53383">
    <property type="entry name" value="PLP-dependent transferases"/>
    <property type="match status" value="1"/>
</dbReference>
<dbReference type="InterPro" id="IPR015421">
    <property type="entry name" value="PyrdxlP-dep_Trfase_major"/>
</dbReference>
<dbReference type="InterPro" id="IPR004839">
    <property type="entry name" value="Aminotransferase_I/II_large"/>
</dbReference>
<organism evidence="5 6">
    <name type="scientific">Desulfosporosinus youngiae DSM 17734</name>
    <dbReference type="NCBI Taxonomy" id="768710"/>
    <lineage>
        <taxon>Bacteria</taxon>
        <taxon>Bacillati</taxon>
        <taxon>Bacillota</taxon>
        <taxon>Clostridia</taxon>
        <taxon>Eubacteriales</taxon>
        <taxon>Desulfitobacteriaceae</taxon>
        <taxon>Desulfosporosinus</taxon>
    </lineage>
</organism>
<evidence type="ECO:0000259" key="4">
    <source>
        <dbReference type="Pfam" id="PF00155"/>
    </source>
</evidence>
<evidence type="ECO:0000256" key="1">
    <source>
        <dbReference type="ARBA" id="ARBA00001933"/>
    </source>
</evidence>
<dbReference type="GO" id="GO:0030170">
    <property type="term" value="F:pyridoxal phosphate binding"/>
    <property type="evidence" value="ECO:0007669"/>
    <property type="project" value="InterPro"/>
</dbReference>
<reference evidence="5 6" key="1">
    <citation type="submission" date="2011-11" db="EMBL/GenBank/DDBJ databases">
        <title>The Noncontiguous Finished genome of Desulfosporosinus youngiae DSM 17734.</title>
        <authorList>
            <consortium name="US DOE Joint Genome Institute (JGI-PGF)"/>
            <person name="Lucas S."/>
            <person name="Han J."/>
            <person name="Lapidus A."/>
            <person name="Cheng J.-F."/>
            <person name="Goodwin L."/>
            <person name="Pitluck S."/>
            <person name="Peters L."/>
            <person name="Ovchinnikova G."/>
            <person name="Lu M."/>
            <person name="Land M.L."/>
            <person name="Hauser L."/>
            <person name="Pester M."/>
            <person name="Spring S."/>
            <person name="Ollivier B."/>
            <person name="Rattei T."/>
            <person name="Klenk H.-P."/>
            <person name="Wagner M."/>
            <person name="Loy A."/>
            <person name="Woyke T.J."/>
        </authorList>
    </citation>
    <scope>NUCLEOTIDE SEQUENCE [LARGE SCALE GENOMIC DNA]</scope>
    <source>
        <strain evidence="5 6">DSM 17734</strain>
    </source>
</reference>
<keyword evidence="3 5" id="KW-0808">Transferase</keyword>
<accession>H5Y436</accession>
<dbReference type="InterPro" id="IPR015422">
    <property type="entry name" value="PyrdxlP-dep_Trfase_small"/>
</dbReference>
<dbReference type="HOGENOM" id="CLU_017584_3_2_9"/>